<evidence type="ECO:0000256" key="3">
    <source>
        <dbReference type="ARBA" id="ARBA00023163"/>
    </source>
</evidence>
<proteinExistence type="predicted"/>
<evidence type="ECO:0000256" key="2">
    <source>
        <dbReference type="ARBA" id="ARBA00023125"/>
    </source>
</evidence>
<dbReference type="GO" id="GO:0003700">
    <property type="term" value="F:DNA-binding transcription factor activity"/>
    <property type="evidence" value="ECO:0007669"/>
    <property type="project" value="InterPro"/>
</dbReference>
<feature type="transmembrane region" description="Helical" evidence="5">
    <location>
        <begin position="208"/>
        <end position="229"/>
    </location>
</feature>
<keyword evidence="1" id="KW-0805">Transcription regulation</keyword>
<dbReference type="AlphaFoldDB" id="F8F4C3"/>
<dbReference type="OrthoDB" id="9799319at2"/>
<reference evidence="8" key="1">
    <citation type="journal article" date="2013" name="Stand. Genomic Sci.">
        <title>Genome sequence of the thermophilic fresh-water bacterium Spirochaeta caldaria type strain (H1(T)), reclassification of Spirochaeta caldaria, Spirochaeta stenostrepta, and Spirochaeta zuelzerae in the genus Treponema as Treponema caldaria comb. nov., Treponema stenostrepta comb. nov., and Treponema zuelzerae comb. nov., and emendation of the genus Treponema.</title>
        <authorList>
            <person name="Abt B."/>
            <person name="Goker M."/>
            <person name="Scheuner C."/>
            <person name="Han C."/>
            <person name="Lu M."/>
            <person name="Misra M."/>
            <person name="Lapidus A."/>
            <person name="Nolan M."/>
            <person name="Lucas S."/>
            <person name="Hammon N."/>
            <person name="Deshpande S."/>
            <person name="Cheng J.F."/>
            <person name="Tapia R."/>
            <person name="Goodwin L.A."/>
            <person name="Pitluck S."/>
            <person name="Liolios K."/>
            <person name="Pagani I."/>
            <person name="Ivanova N."/>
            <person name="Mavromatis K."/>
            <person name="Mikhailova N."/>
            <person name="Huntemann M."/>
            <person name="Pati A."/>
            <person name="Chen A."/>
            <person name="Palaniappan K."/>
            <person name="Land M."/>
            <person name="Hauser L."/>
            <person name="Jeffries C.D."/>
            <person name="Rohde M."/>
            <person name="Spring S."/>
            <person name="Gronow S."/>
            <person name="Detter J.C."/>
            <person name="Bristow J."/>
            <person name="Eisen J.A."/>
            <person name="Markowitz V."/>
            <person name="Hugenholtz P."/>
            <person name="Kyrpides N.C."/>
            <person name="Woyke T."/>
            <person name="Klenk H.P."/>
        </authorList>
    </citation>
    <scope>NUCLEOTIDE SEQUENCE</scope>
    <source>
        <strain evidence="8">ATCC 51460 / DSM 7334 / H1</strain>
    </source>
</reference>
<feature type="transmembrane region" description="Helical" evidence="5">
    <location>
        <begin position="31"/>
        <end position="49"/>
    </location>
</feature>
<dbReference type="KEGG" id="scd:Spica_2465"/>
<keyword evidence="5" id="KW-1133">Transmembrane helix</keyword>
<dbReference type="InterPro" id="IPR018060">
    <property type="entry name" value="HTH_AraC"/>
</dbReference>
<feature type="transmembrane region" description="Helical" evidence="5">
    <location>
        <begin position="6"/>
        <end position="24"/>
    </location>
</feature>
<name>F8F4C3_GRAC1</name>
<evidence type="ECO:0000256" key="4">
    <source>
        <dbReference type="SAM" id="MobiDB-lite"/>
    </source>
</evidence>
<dbReference type="EMBL" id="CP002868">
    <property type="protein sequence ID" value="AEJ20570.1"/>
    <property type="molecule type" value="Genomic_DNA"/>
</dbReference>
<sequence>MSLLLLFALPGAIQGMLLLLLITLRFRHAGNVPLALLILTFSLRLGTIPTWNKDIMQSHPWLWPLTTTLPFLFGPLLFWTVQSLSQTNQSRISILHFIPYIGGTLLISLIVATLPELSYQYLVELVFDGYPPFWMLGLNGLKVIINLGYVMCTLWLAFGPKSFHLSTVHRVWIRVLAIIPFLVLIVFCIVALYPGATAKLVQGNTTPFIILAVIMSLLIYAISFLVLLAPASLEAGGIPLSCKGQNLATDDQCRELLERAIEKLDGGMFKNPNLSEARLARTLGVHPNRLSMAVNRSLAKPFRKLLNQYRIAYFQQEVLRGALKQKTILEVAYEAGFSAKSTFNRVFKEETGETPSEFEQRFNQGKSGKRPD</sequence>
<evidence type="ECO:0000313" key="7">
    <source>
        <dbReference type="EMBL" id="AEJ20570.1"/>
    </source>
</evidence>
<dbReference type="PANTHER" id="PTHR43280:SF29">
    <property type="entry name" value="ARAC-FAMILY TRANSCRIPTIONAL REGULATOR"/>
    <property type="match status" value="1"/>
</dbReference>
<dbReference type="SUPFAM" id="SSF46689">
    <property type="entry name" value="Homeodomain-like"/>
    <property type="match status" value="1"/>
</dbReference>
<protein>
    <submittedName>
        <fullName evidence="7">Transcriptional regulator, AraC family</fullName>
    </submittedName>
</protein>
<dbReference type="Pfam" id="PF12833">
    <property type="entry name" value="HTH_18"/>
    <property type="match status" value="1"/>
</dbReference>
<dbReference type="Gene3D" id="1.10.10.60">
    <property type="entry name" value="Homeodomain-like"/>
    <property type="match status" value="1"/>
</dbReference>
<keyword evidence="8" id="KW-1185">Reference proteome</keyword>
<feature type="transmembrane region" description="Helical" evidence="5">
    <location>
        <begin position="171"/>
        <end position="196"/>
    </location>
</feature>
<evidence type="ECO:0000256" key="1">
    <source>
        <dbReference type="ARBA" id="ARBA00023015"/>
    </source>
</evidence>
<keyword evidence="3" id="KW-0804">Transcription</keyword>
<dbReference type="eggNOG" id="COG2207">
    <property type="taxonomic scope" value="Bacteria"/>
</dbReference>
<keyword evidence="5" id="KW-0472">Membrane</keyword>
<dbReference type="HOGENOM" id="CLU_041408_4_2_12"/>
<dbReference type="PANTHER" id="PTHR43280">
    <property type="entry name" value="ARAC-FAMILY TRANSCRIPTIONAL REGULATOR"/>
    <property type="match status" value="1"/>
</dbReference>
<feature type="region of interest" description="Disordered" evidence="4">
    <location>
        <begin position="349"/>
        <end position="372"/>
    </location>
</feature>
<evidence type="ECO:0000259" key="6">
    <source>
        <dbReference type="PROSITE" id="PS01124"/>
    </source>
</evidence>
<dbReference type="PROSITE" id="PS01124">
    <property type="entry name" value="HTH_ARAC_FAMILY_2"/>
    <property type="match status" value="1"/>
</dbReference>
<dbReference type="GO" id="GO:0043565">
    <property type="term" value="F:sequence-specific DNA binding"/>
    <property type="evidence" value="ECO:0007669"/>
    <property type="project" value="InterPro"/>
</dbReference>
<feature type="domain" description="HTH araC/xylS-type" evidence="6">
    <location>
        <begin position="258"/>
        <end position="361"/>
    </location>
</feature>
<evidence type="ECO:0000313" key="8">
    <source>
        <dbReference type="Proteomes" id="UP000000503"/>
    </source>
</evidence>
<dbReference type="PRINTS" id="PR00032">
    <property type="entry name" value="HTHARAC"/>
</dbReference>
<evidence type="ECO:0000256" key="5">
    <source>
        <dbReference type="SAM" id="Phobius"/>
    </source>
</evidence>
<accession>F8F4C3</accession>
<dbReference type="SMART" id="SM00342">
    <property type="entry name" value="HTH_ARAC"/>
    <property type="match status" value="1"/>
</dbReference>
<dbReference type="Proteomes" id="UP000000503">
    <property type="component" value="Chromosome"/>
</dbReference>
<keyword evidence="2" id="KW-0238">DNA-binding</keyword>
<dbReference type="RefSeq" id="WP_013969849.1">
    <property type="nucleotide sequence ID" value="NC_015732.1"/>
</dbReference>
<dbReference type="InterPro" id="IPR009057">
    <property type="entry name" value="Homeodomain-like_sf"/>
</dbReference>
<organism evidence="7 8">
    <name type="scientific">Gracilinema caldarium (strain ATCC 51460 / DSM 7334 / H1)</name>
    <name type="common">Treponema caldarium</name>
    <dbReference type="NCBI Taxonomy" id="744872"/>
    <lineage>
        <taxon>Bacteria</taxon>
        <taxon>Pseudomonadati</taxon>
        <taxon>Spirochaetota</taxon>
        <taxon>Spirochaetia</taxon>
        <taxon>Spirochaetales</taxon>
        <taxon>Breznakiellaceae</taxon>
        <taxon>Gracilinema</taxon>
    </lineage>
</organism>
<feature type="transmembrane region" description="Helical" evidence="5">
    <location>
        <begin position="134"/>
        <end position="159"/>
    </location>
</feature>
<keyword evidence="5" id="KW-0812">Transmembrane</keyword>
<gene>
    <name evidence="7" type="ordered locus">Spica_2465</name>
</gene>
<feature type="transmembrane region" description="Helical" evidence="5">
    <location>
        <begin position="61"/>
        <end position="81"/>
    </location>
</feature>
<dbReference type="InterPro" id="IPR020449">
    <property type="entry name" value="Tscrpt_reg_AraC-type_HTH"/>
</dbReference>
<dbReference type="STRING" id="744872.Spica_2465"/>
<feature type="transmembrane region" description="Helical" evidence="5">
    <location>
        <begin position="93"/>
        <end position="114"/>
    </location>
</feature>